<dbReference type="SUPFAM" id="SSF158682">
    <property type="entry name" value="TerB-like"/>
    <property type="match status" value="1"/>
</dbReference>
<dbReference type="InterPro" id="IPR029024">
    <property type="entry name" value="TerB-like"/>
</dbReference>
<dbReference type="Pfam" id="PF05099">
    <property type="entry name" value="TerB"/>
    <property type="match status" value="1"/>
</dbReference>
<dbReference type="Gene3D" id="1.10.3680.10">
    <property type="entry name" value="TerB-like"/>
    <property type="match status" value="1"/>
</dbReference>
<name>A0A2L0EN25_SORCE</name>
<organism evidence="3 4">
    <name type="scientific">Sorangium cellulosum</name>
    <name type="common">Polyangium cellulosum</name>
    <dbReference type="NCBI Taxonomy" id="56"/>
    <lineage>
        <taxon>Bacteria</taxon>
        <taxon>Pseudomonadati</taxon>
        <taxon>Myxococcota</taxon>
        <taxon>Polyangia</taxon>
        <taxon>Polyangiales</taxon>
        <taxon>Polyangiaceae</taxon>
        <taxon>Sorangium</taxon>
    </lineage>
</organism>
<dbReference type="Proteomes" id="UP000238348">
    <property type="component" value="Chromosome"/>
</dbReference>
<evidence type="ECO:0000313" key="3">
    <source>
        <dbReference type="EMBL" id="AUX40680.1"/>
    </source>
</evidence>
<gene>
    <name evidence="3" type="ORF">SOCE26_020810</name>
</gene>
<reference evidence="3 4" key="1">
    <citation type="submission" date="2015-09" db="EMBL/GenBank/DDBJ databases">
        <title>Sorangium comparison.</title>
        <authorList>
            <person name="Zaburannyi N."/>
            <person name="Bunk B."/>
            <person name="Overmann J."/>
            <person name="Mueller R."/>
        </authorList>
    </citation>
    <scope>NUCLEOTIDE SEQUENCE [LARGE SCALE GENOMIC DNA]</scope>
    <source>
        <strain evidence="3 4">So ce26</strain>
    </source>
</reference>
<dbReference type="OrthoDB" id="5509669at2"/>
<dbReference type="AlphaFoldDB" id="A0A2L0EN25"/>
<evidence type="ECO:0000256" key="1">
    <source>
        <dbReference type="SAM" id="MobiDB-lite"/>
    </source>
</evidence>
<protein>
    <recommendedName>
        <fullName evidence="2">Co-chaperone DjlA N-terminal domain-containing protein</fullName>
    </recommendedName>
</protein>
<dbReference type="CDD" id="cd07176">
    <property type="entry name" value="terB"/>
    <property type="match status" value="1"/>
</dbReference>
<dbReference type="InterPro" id="IPR007791">
    <property type="entry name" value="DjlA_N"/>
</dbReference>
<feature type="domain" description="Co-chaperone DjlA N-terminal" evidence="2">
    <location>
        <begin position="80"/>
        <end position="189"/>
    </location>
</feature>
<evidence type="ECO:0000259" key="2">
    <source>
        <dbReference type="Pfam" id="PF05099"/>
    </source>
</evidence>
<accession>A0A2L0EN25</accession>
<sequence>MSAPIDRRPGGVAPGASRPGGVVPGASRPGSDSPRARVASILAQAARAYSARPPIEDITMPTGFDPAAVALFETIIEAAFLVANADGQFDAAERKRFQAIVVDACQNLVHEKQLEALLADLGEMLAEDGTEKRVGMVARTIARTEHQREVLRVAAYMAHASGGVSAPERAVLEQLARGFKLDAAAVDEALAQATEPMEV</sequence>
<feature type="region of interest" description="Disordered" evidence="1">
    <location>
        <begin position="1"/>
        <end position="35"/>
    </location>
</feature>
<dbReference type="EMBL" id="CP012673">
    <property type="protein sequence ID" value="AUX40680.1"/>
    <property type="molecule type" value="Genomic_DNA"/>
</dbReference>
<evidence type="ECO:0000313" key="4">
    <source>
        <dbReference type="Proteomes" id="UP000238348"/>
    </source>
</evidence>
<proteinExistence type="predicted"/>